<comment type="caution">
    <text evidence="1">The sequence shown here is derived from an EMBL/GenBank/DDBJ whole genome shotgun (WGS) entry which is preliminary data.</text>
</comment>
<organism evidence="1 2">
    <name type="scientific">Flavobacterium hankyongi</name>
    <dbReference type="NCBI Taxonomy" id="1176532"/>
    <lineage>
        <taxon>Bacteria</taxon>
        <taxon>Pseudomonadati</taxon>
        <taxon>Bacteroidota</taxon>
        <taxon>Flavobacteriia</taxon>
        <taxon>Flavobacteriales</taxon>
        <taxon>Flavobacteriaceae</taxon>
        <taxon>Flavobacterium</taxon>
    </lineage>
</organism>
<accession>A0ABP8ZUB2</accession>
<keyword evidence="2" id="KW-1185">Reference proteome</keyword>
<protein>
    <submittedName>
        <fullName evidence="1">Uncharacterized protein</fullName>
    </submittedName>
</protein>
<dbReference type="RefSeq" id="WP_264543477.1">
    <property type="nucleotide sequence ID" value="NZ_BAABIP010000011.1"/>
</dbReference>
<name>A0ABP8ZUB2_9FLAO</name>
<dbReference type="Proteomes" id="UP001500141">
    <property type="component" value="Unassembled WGS sequence"/>
</dbReference>
<dbReference type="EMBL" id="BAABIP010000011">
    <property type="protein sequence ID" value="GAA4766193.1"/>
    <property type="molecule type" value="Genomic_DNA"/>
</dbReference>
<sequence>MKKILFIIALLFFLKPLFPVLEYALNYEYISKVLCENKDKPEMKCNGKCHLMKEMAKAAEDEKPISSDKKTVHTESEILFFQPLVSYDLENEYWPTSKEPISHYSNLYHFCQLTSVFHPPTV</sequence>
<reference evidence="2" key="1">
    <citation type="journal article" date="2019" name="Int. J. Syst. Evol. Microbiol.">
        <title>The Global Catalogue of Microorganisms (GCM) 10K type strain sequencing project: providing services to taxonomists for standard genome sequencing and annotation.</title>
        <authorList>
            <consortium name="The Broad Institute Genomics Platform"/>
            <consortium name="The Broad Institute Genome Sequencing Center for Infectious Disease"/>
            <person name="Wu L."/>
            <person name="Ma J."/>
        </authorList>
    </citation>
    <scope>NUCLEOTIDE SEQUENCE [LARGE SCALE GENOMIC DNA]</scope>
    <source>
        <strain evidence="2">JCM 18198</strain>
    </source>
</reference>
<evidence type="ECO:0000313" key="2">
    <source>
        <dbReference type="Proteomes" id="UP001500141"/>
    </source>
</evidence>
<evidence type="ECO:0000313" key="1">
    <source>
        <dbReference type="EMBL" id="GAA4766193.1"/>
    </source>
</evidence>
<proteinExistence type="predicted"/>
<gene>
    <name evidence="1" type="ORF">GCM10023230_14910</name>
</gene>